<evidence type="ECO:0000313" key="1">
    <source>
        <dbReference type="EMBL" id="CAK7357221.1"/>
    </source>
</evidence>
<dbReference type="Proteomes" id="UP001314170">
    <property type="component" value="Unassembled WGS sequence"/>
</dbReference>
<protein>
    <submittedName>
        <fullName evidence="1">Uncharacterized protein</fullName>
    </submittedName>
</protein>
<organism evidence="1 2">
    <name type="scientific">Dovyalis caffra</name>
    <dbReference type="NCBI Taxonomy" id="77055"/>
    <lineage>
        <taxon>Eukaryota</taxon>
        <taxon>Viridiplantae</taxon>
        <taxon>Streptophyta</taxon>
        <taxon>Embryophyta</taxon>
        <taxon>Tracheophyta</taxon>
        <taxon>Spermatophyta</taxon>
        <taxon>Magnoliopsida</taxon>
        <taxon>eudicotyledons</taxon>
        <taxon>Gunneridae</taxon>
        <taxon>Pentapetalae</taxon>
        <taxon>rosids</taxon>
        <taxon>fabids</taxon>
        <taxon>Malpighiales</taxon>
        <taxon>Salicaceae</taxon>
        <taxon>Flacourtieae</taxon>
        <taxon>Dovyalis</taxon>
    </lineage>
</organism>
<keyword evidence="2" id="KW-1185">Reference proteome</keyword>
<proteinExistence type="predicted"/>
<name>A0AAV1SU02_9ROSI</name>
<dbReference type="EMBL" id="CAWUPB010001197">
    <property type="protein sequence ID" value="CAK7357221.1"/>
    <property type="molecule type" value="Genomic_DNA"/>
</dbReference>
<dbReference type="AlphaFoldDB" id="A0AAV1SU02"/>
<comment type="caution">
    <text evidence="1">The sequence shown here is derived from an EMBL/GenBank/DDBJ whole genome shotgun (WGS) entry which is preliminary data.</text>
</comment>
<sequence>MNLRRDLMGRRIRISLSRSSLLTIVSIDKENRVELVLVPSAQSMAIRYRLIEIQIARQGSLHAENPTTGSRWSKLVWLNGPGRKPYLVE</sequence>
<gene>
    <name evidence="1" type="ORF">DCAF_LOCUS27506</name>
</gene>
<reference evidence="1 2" key="1">
    <citation type="submission" date="2024-01" db="EMBL/GenBank/DDBJ databases">
        <authorList>
            <person name="Waweru B."/>
        </authorList>
    </citation>
    <scope>NUCLEOTIDE SEQUENCE [LARGE SCALE GENOMIC DNA]</scope>
</reference>
<evidence type="ECO:0000313" key="2">
    <source>
        <dbReference type="Proteomes" id="UP001314170"/>
    </source>
</evidence>
<accession>A0AAV1SU02</accession>